<comment type="caution">
    <text evidence="3">The sequence shown here is derived from an EMBL/GenBank/DDBJ whole genome shotgun (WGS) entry which is preliminary data.</text>
</comment>
<dbReference type="SMART" id="SM00635">
    <property type="entry name" value="BID_2"/>
    <property type="match status" value="1"/>
</dbReference>
<dbReference type="Gene3D" id="2.60.40.10">
    <property type="entry name" value="Immunoglobulins"/>
    <property type="match status" value="1"/>
</dbReference>
<dbReference type="InterPro" id="IPR003343">
    <property type="entry name" value="Big_2"/>
</dbReference>
<protein>
    <submittedName>
        <fullName evidence="3">Ig-like domain-containing protein</fullName>
    </submittedName>
</protein>
<dbReference type="InterPro" id="IPR008964">
    <property type="entry name" value="Invasin/intimin_cell_adhesion"/>
</dbReference>
<organism evidence="3 4">
    <name type="scientific">Schleiferilactobacillus harbinensis</name>
    <dbReference type="NCBI Taxonomy" id="304207"/>
    <lineage>
        <taxon>Bacteria</taxon>
        <taxon>Bacillati</taxon>
        <taxon>Bacillota</taxon>
        <taxon>Bacilli</taxon>
        <taxon>Lactobacillales</taxon>
        <taxon>Lactobacillaceae</taxon>
        <taxon>Schleiferilactobacillus</taxon>
    </lineage>
</organism>
<evidence type="ECO:0000313" key="4">
    <source>
        <dbReference type="Proteomes" id="UP001330016"/>
    </source>
</evidence>
<dbReference type="Proteomes" id="UP001330016">
    <property type="component" value="Unassembled WGS sequence"/>
</dbReference>
<name>A0ABU7T343_9LACO</name>
<dbReference type="InterPro" id="IPR036116">
    <property type="entry name" value="FN3_sf"/>
</dbReference>
<accession>A0ABU7T343</accession>
<reference evidence="3 4" key="1">
    <citation type="submission" date="2023-02" db="EMBL/GenBank/DDBJ databases">
        <title>The predominant lactic acid bacteria and yeasts involved in the spontaneous fermentation of millet during the production of the traditional porridge Hausa koko in Ghana.</title>
        <authorList>
            <person name="Atter A."/>
            <person name="Diaz M."/>
        </authorList>
    </citation>
    <scope>NUCLEOTIDE SEQUENCE [LARGE SCALE GENOMIC DNA]</scope>
    <source>
        <strain evidence="3 4">FI11640</strain>
    </source>
</reference>
<dbReference type="InterPro" id="IPR013783">
    <property type="entry name" value="Ig-like_fold"/>
</dbReference>
<gene>
    <name evidence="3" type="ORF">PS435_14370</name>
</gene>
<evidence type="ECO:0000256" key="1">
    <source>
        <dbReference type="SAM" id="MobiDB-lite"/>
    </source>
</evidence>
<dbReference type="EMBL" id="JAQSGK010000063">
    <property type="protein sequence ID" value="MEE6717035.1"/>
    <property type="molecule type" value="Genomic_DNA"/>
</dbReference>
<evidence type="ECO:0000313" key="3">
    <source>
        <dbReference type="EMBL" id="MEE6717035.1"/>
    </source>
</evidence>
<feature type="domain" description="Fibronectin type-III" evidence="2">
    <location>
        <begin position="79"/>
        <end position="180"/>
    </location>
</feature>
<dbReference type="SUPFAM" id="SSF49373">
    <property type="entry name" value="Invasin/intimin cell-adhesion fragments"/>
    <property type="match status" value="1"/>
</dbReference>
<dbReference type="InterPro" id="IPR003961">
    <property type="entry name" value="FN3_dom"/>
</dbReference>
<dbReference type="RefSeq" id="WP_331244502.1">
    <property type="nucleotide sequence ID" value="NZ_JAQSGJ010000063.1"/>
</dbReference>
<feature type="region of interest" description="Disordered" evidence="1">
    <location>
        <begin position="88"/>
        <end position="111"/>
    </location>
</feature>
<sequence>MANTGVDRTNQYLKVLKKDGTFVAAGDKGSKSVDIVGLDPGTKVADGDYQVTYDQDNANKLSANASDPADVPGFLVLGLPSAPTLTATAGDGKVTGTYTDPTDDGAPSSGSSYITKRHVLYKTSAGTENWTTQDIDAAGSFEVDKLTNGTAYQFKATAENAVGVSPESAVVDATPFVAVTGVDAQPDKASVAVGATTQLTGTVAPDNATDKAVNWSSSDDTVATVDGTGKVTGVKVGTATITITSHADASQKGTSVVTVTANA</sequence>
<dbReference type="Gene3D" id="2.60.40.1080">
    <property type="match status" value="1"/>
</dbReference>
<dbReference type="SUPFAM" id="SSF49265">
    <property type="entry name" value="Fibronectin type III"/>
    <property type="match status" value="1"/>
</dbReference>
<dbReference type="SMART" id="SM00060">
    <property type="entry name" value="FN3"/>
    <property type="match status" value="1"/>
</dbReference>
<dbReference type="PROSITE" id="PS50853">
    <property type="entry name" value="FN3"/>
    <property type="match status" value="1"/>
</dbReference>
<evidence type="ECO:0000259" key="2">
    <source>
        <dbReference type="PROSITE" id="PS50853"/>
    </source>
</evidence>
<dbReference type="Pfam" id="PF02368">
    <property type="entry name" value="Big_2"/>
    <property type="match status" value="1"/>
</dbReference>
<keyword evidence="4" id="KW-1185">Reference proteome</keyword>
<dbReference type="CDD" id="cd00063">
    <property type="entry name" value="FN3"/>
    <property type="match status" value="1"/>
</dbReference>
<proteinExistence type="predicted"/>